<dbReference type="Gene3D" id="1.10.418.10">
    <property type="entry name" value="Calponin-like domain"/>
    <property type="match status" value="1"/>
</dbReference>
<feature type="compositionally biased region" description="Polar residues" evidence="5">
    <location>
        <begin position="189"/>
        <end position="203"/>
    </location>
</feature>
<accession>A0ABM1S2N6</accession>
<dbReference type="PANTHER" id="PTHR46756">
    <property type="entry name" value="TRANSGELIN"/>
    <property type="match status" value="1"/>
</dbReference>
<dbReference type="PROSITE" id="PS50021">
    <property type="entry name" value="CH"/>
    <property type="match status" value="1"/>
</dbReference>
<dbReference type="InterPro" id="IPR036534">
    <property type="entry name" value="GAR_dom_sf"/>
</dbReference>
<dbReference type="SUPFAM" id="SSF143575">
    <property type="entry name" value="GAS2 domain-like"/>
    <property type="match status" value="1"/>
</dbReference>
<feature type="compositionally biased region" description="Low complexity" evidence="5">
    <location>
        <begin position="169"/>
        <end position="188"/>
    </location>
</feature>
<dbReference type="PROSITE" id="PS51460">
    <property type="entry name" value="GAR"/>
    <property type="match status" value="1"/>
</dbReference>
<dbReference type="SMART" id="SM00033">
    <property type="entry name" value="CH"/>
    <property type="match status" value="1"/>
</dbReference>
<dbReference type="SMART" id="SM00243">
    <property type="entry name" value="GAS2"/>
    <property type="match status" value="1"/>
</dbReference>
<sequence>MSKQLIWDDVQLQIARRQEENLIPLKEDLAEWIDRTLNIDIITVENFMNALDNGVIICKLSKLIQKKAENYRQEGLTSEVVPTVSFKCWENARSASFFARENAENFLNWCRRFGVHEAVLFESEGLVLHTQPRTVVLCLLELGRIAAKFGIEPPGLVKLEKEIDERESSGSTLASDSGSISPSYSPVPMSTTEEFSPSLPQTPVCTRADSPISVASVASQDSTTAPSPPSTLQFNGTPTKPRTKSSDLDKKVMQIADDVLEDKTQIKRISEGRYSIAGKNVFVRLLKGRHVMVRVGGGWDTLEHFLSRHHVSDPCQVKIIDRKPSWSDFHSSPSTPLSNSSDSESFLHIRAKYRNSLSNISASSKYKQKSLDS</sequence>
<organism evidence="8 9">
    <name type="scientific">Limulus polyphemus</name>
    <name type="common">Atlantic horseshoe crab</name>
    <dbReference type="NCBI Taxonomy" id="6850"/>
    <lineage>
        <taxon>Eukaryota</taxon>
        <taxon>Metazoa</taxon>
        <taxon>Ecdysozoa</taxon>
        <taxon>Arthropoda</taxon>
        <taxon>Chelicerata</taxon>
        <taxon>Merostomata</taxon>
        <taxon>Xiphosura</taxon>
        <taxon>Limulidae</taxon>
        <taxon>Limulus</taxon>
    </lineage>
</organism>
<keyword evidence="3" id="KW-0206">Cytoskeleton</keyword>
<evidence type="ECO:0000256" key="3">
    <source>
        <dbReference type="ARBA" id="ARBA00023212"/>
    </source>
</evidence>
<dbReference type="CDD" id="cd21204">
    <property type="entry name" value="CH_GAS2-like"/>
    <property type="match status" value="1"/>
</dbReference>
<proteinExistence type="inferred from homology"/>
<dbReference type="Pfam" id="PF02187">
    <property type="entry name" value="GAS2"/>
    <property type="match status" value="1"/>
</dbReference>
<comment type="subcellular location">
    <subcellularLocation>
        <location evidence="1">Cytoplasm</location>
        <location evidence="1">Cytoskeleton</location>
    </subcellularLocation>
</comment>
<evidence type="ECO:0000256" key="5">
    <source>
        <dbReference type="SAM" id="MobiDB-lite"/>
    </source>
</evidence>
<dbReference type="PANTHER" id="PTHR46756:SF13">
    <property type="entry name" value="GROWTH ARREST-SPECIFIC PROTEIN 2"/>
    <property type="match status" value="1"/>
</dbReference>
<feature type="region of interest" description="Disordered" evidence="5">
    <location>
        <begin position="167"/>
        <end position="203"/>
    </location>
</feature>
<keyword evidence="8" id="KW-1185">Reference proteome</keyword>
<comment type="similarity">
    <text evidence="4">Belongs to the GAS2 family.</text>
</comment>
<dbReference type="SUPFAM" id="SSF47576">
    <property type="entry name" value="Calponin-homology domain, CH-domain"/>
    <property type="match status" value="1"/>
</dbReference>
<dbReference type="Proteomes" id="UP000694941">
    <property type="component" value="Unplaced"/>
</dbReference>
<dbReference type="Pfam" id="PF00307">
    <property type="entry name" value="CH"/>
    <property type="match status" value="1"/>
</dbReference>
<evidence type="ECO:0000313" key="8">
    <source>
        <dbReference type="Proteomes" id="UP000694941"/>
    </source>
</evidence>
<feature type="domain" description="GAR" evidence="7">
    <location>
        <begin position="239"/>
        <end position="313"/>
    </location>
</feature>
<name>A0ABM1S2N6_LIMPO</name>
<protein>
    <submittedName>
        <fullName evidence="9">Growth arrest-specific protein 2-like</fullName>
    </submittedName>
</protein>
<evidence type="ECO:0000256" key="1">
    <source>
        <dbReference type="ARBA" id="ARBA00004245"/>
    </source>
</evidence>
<dbReference type="InterPro" id="IPR003108">
    <property type="entry name" value="GAR_dom"/>
</dbReference>
<feature type="region of interest" description="Disordered" evidence="5">
    <location>
        <begin position="215"/>
        <end position="247"/>
    </location>
</feature>
<dbReference type="InterPro" id="IPR001715">
    <property type="entry name" value="CH_dom"/>
</dbReference>
<keyword evidence="2" id="KW-0963">Cytoplasm</keyword>
<reference evidence="9" key="1">
    <citation type="submission" date="2025-08" db="UniProtKB">
        <authorList>
            <consortium name="RefSeq"/>
        </authorList>
    </citation>
    <scope>IDENTIFICATION</scope>
    <source>
        <tissue evidence="9">Muscle</tissue>
    </source>
</reference>
<evidence type="ECO:0000259" key="7">
    <source>
        <dbReference type="PROSITE" id="PS51460"/>
    </source>
</evidence>
<dbReference type="InterPro" id="IPR036872">
    <property type="entry name" value="CH_dom_sf"/>
</dbReference>
<evidence type="ECO:0000313" key="9">
    <source>
        <dbReference type="RefSeq" id="XP_022237891.1"/>
    </source>
</evidence>
<feature type="domain" description="Calponin-homology (CH)" evidence="6">
    <location>
        <begin position="23"/>
        <end position="146"/>
    </location>
</feature>
<dbReference type="Gene3D" id="3.30.920.20">
    <property type="entry name" value="Gas2-like domain"/>
    <property type="match status" value="1"/>
</dbReference>
<evidence type="ECO:0000259" key="6">
    <source>
        <dbReference type="PROSITE" id="PS50021"/>
    </source>
</evidence>
<gene>
    <name evidence="9" type="primary">LOC106478564</name>
</gene>
<evidence type="ECO:0000256" key="2">
    <source>
        <dbReference type="ARBA" id="ARBA00022490"/>
    </source>
</evidence>
<dbReference type="GeneID" id="106478564"/>
<dbReference type="RefSeq" id="XP_022237891.1">
    <property type="nucleotide sequence ID" value="XM_022382183.1"/>
</dbReference>
<evidence type="ECO:0000256" key="4">
    <source>
        <dbReference type="ARBA" id="ARBA00038441"/>
    </source>
</evidence>
<feature type="compositionally biased region" description="Polar residues" evidence="5">
    <location>
        <begin position="216"/>
        <end position="240"/>
    </location>
</feature>